<evidence type="ECO:0000313" key="3">
    <source>
        <dbReference type="Proteomes" id="UP000248889"/>
    </source>
</evidence>
<dbReference type="RefSeq" id="WP_111502473.1">
    <property type="nucleotide sequence ID" value="NZ_QKYN01000074.1"/>
</dbReference>
<keyword evidence="3" id="KW-1185">Reference proteome</keyword>
<dbReference type="AlphaFoldDB" id="A0A2X0J138"/>
<evidence type="ECO:0000256" key="1">
    <source>
        <dbReference type="SAM" id="MobiDB-lite"/>
    </source>
</evidence>
<feature type="region of interest" description="Disordered" evidence="1">
    <location>
        <begin position="103"/>
        <end position="122"/>
    </location>
</feature>
<evidence type="ECO:0000313" key="2">
    <source>
        <dbReference type="EMBL" id="RAG83926.1"/>
    </source>
</evidence>
<dbReference type="Proteomes" id="UP000248889">
    <property type="component" value="Unassembled WGS sequence"/>
</dbReference>
<dbReference type="OrthoDB" id="9975033at2"/>
<protein>
    <submittedName>
        <fullName evidence="2">Uncharacterized protein</fullName>
    </submittedName>
</protein>
<comment type="caution">
    <text evidence="2">The sequence shown here is derived from an EMBL/GenBank/DDBJ whole genome shotgun (WGS) entry which is preliminary data.</text>
</comment>
<accession>A0A2X0J138</accession>
<dbReference type="EMBL" id="QKYN01000074">
    <property type="protein sequence ID" value="RAG83926.1"/>
    <property type="molecule type" value="Genomic_DNA"/>
</dbReference>
<feature type="compositionally biased region" description="Pro residues" evidence="1">
    <location>
        <begin position="113"/>
        <end position="122"/>
    </location>
</feature>
<proteinExistence type="predicted"/>
<sequence>MDRIHMALTGNVGAVHAVAAAVAGTYPTTERQVPRAPGMLHTRIYDVDATSPRPDQAPPDRAPVGAGAVQVKLSGDVDGVRLLATWMAQVFRSDELKASHEGARVSFEVHPDQAPPDAAPGG</sequence>
<organism evidence="2 3">
    <name type="scientific">Streptacidiphilus pinicola</name>
    <dbReference type="NCBI Taxonomy" id="2219663"/>
    <lineage>
        <taxon>Bacteria</taxon>
        <taxon>Bacillati</taxon>
        <taxon>Actinomycetota</taxon>
        <taxon>Actinomycetes</taxon>
        <taxon>Kitasatosporales</taxon>
        <taxon>Streptomycetaceae</taxon>
        <taxon>Streptacidiphilus</taxon>
    </lineage>
</organism>
<name>A0A2X0J138_9ACTN</name>
<reference evidence="2 3" key="1">
    <citation type="submission" date="2018-06" db="EMBL/GenBank/DDBJ databases">
        <title>Streptacidiphilus pinicola sp. nov., isolated from pine grove soil.</title>
        <authorList>
            <person name="Roh S.G."/>
            <person name="Park S."/>
            <person name="Kim M.-K."/>
            <person name="Yun B.-R."/>
            <person name="Park J."/>
            <person name="Kim M.J."/>
            <person name="Kim Y.S."/>
            <person name="Kim S.B."/>
        </authorList>
    </citation>
    <scope>NUCLEOTIDE SEQUENCE [LARGE SCALE GENOMIC DNA]</scope>
    <source>
        <strain evidence="2 3">MMS16-CNU450</strain>
    </source>
</reference>
<gene>
    <name evidence="2" type="ORF">DN069_19390</name>
</gene>